<evidence type="ECO:0000313" key="3">
    <source>
        <dbReference type="Proteomes" id="UP000305398"/>
    </source>
</evidence>
<dbReference type="SUPFAM" id="SSF53448">
    <property type="entry name" value="Nucleotide-diphospho-sugar transferases"/>
    <property type="match status" value="1"/>
</dbReference>
<dbReference type="GO" id="GO:0016740">
    <property type="term" value="F:transferase activity"/>
    <property type="evidence" value="ECO:0007669"/>
    <property type="project" value="UniProtKB-KW"/>
</dbReference>
<accession>A0A5B7ZW31</accession>
<dbReference type="KEGG" id="hyj:FHG12_04185"/>
<gene>
    <name evidence="2" type="ORF">FHG12_04185</name>
</gene>
<dbReference type="EMBL" id="CP040896">
    <property type="protein sequence ID" value="QDA59351.1"/>
    <property type="molecule type" value="Genomic_DNA"/>
</dbReference>
<dbReference type="InterPro" id="IPR001173">
    <property type="entry name" value="Glyco_trans_2-like"/>
</dbReference>
<dbReference type="AlphaFoldDB" id="A0A5B7ZW31"/>
<evidence type="ECO:0000313" key="2">
    <source>
        <dbReference type="EMBL" id="QDA59351.1"/>
    </source>
</evidence>
<proteinExistence type="predicted"/>
<evidence type="ECO:0000259" key="1">
    <source>
        <dbReference type="Pfam" id="PF00535"/>
    </source>
</evidence>
<name>A0A5B7ZW31_9BACT</name>
<dbReference type="CDD" id="cd06433">
    <property type="entry name" value="GT_2_WfgS_like"/>
    <property type="match status" value="1"/>
</dbReference>
<dbReference type="InterPro" id="IPR050834">
    <property type="entry name" value="Glycosyltransf_2"/>
</dbReference>
<dbReference type="OrthoDB" id="9788101at2"/>
<dbReference type="RefSeq" id="WP_139514533.1">
    <property type="nucleotide sequence ID" value="NZ_CP040896.1"/>
</dbReference>
<dbReference type="PANTHER" id="PTHR43685:SF11">
    <property type="entry name" value="GLYCOSYLTRANSFERASE TAGX-RELATED"/>
    <property type="match status" value="1"/>
</dbReference>
<organism evidence="2 3">
    <name type="scientific">Hymenobacter jejuensis</name>
    <dbReference type="NCBI Taxonomy" id="2502781"/>
    <lineage>
        <taxon>Bacteria</taxon>
        <taxon>Pseudomonadati</taxon>
        <taxon>Bacteroidota</taxon>
        <taxon>Cytophagia</taxon>
        <taxon>Cytophagales</taxon>
        <taxon>Hymenobacteraceae</taxon>
        <taxon>Hymenobacter</taxon>
    </lineage>
</organism>
<dbReference type="Gene3D" id="3.90.550.10">
    <property type="entry name" value="Spore Coat Polysaccharide Biosynthesis Protein SpsA, Chain A"/>
    <property type="match status" value="1"/>
</dbReference>
<keyword evidence="3" id="KW-1185">Reference proteome</keyword>
<dbReference type="PANTHER" id="PTHR43685">
    <property type="entry name" value="GLYCOSYLTRANSFERASE"/>
    <property type="match status" value="1"/>
</dbReference>
<keyword evidence="2" id="KW-0808">Transferase</keyword>
<sequence length="249" mass="29009">MILSIIIPSFEQGSELNGALQSIAQQTFNDYEIIIVDGGSTDTTSAVVSTYPHLPIVFIRESDDGIYDAMNKGVKFSKGEFLYFMGCDDRLYNSDILNNVFNVPNATNSHVIYGNVIFAKSLIKYDGRFTALKLMNRNICHQAIFVRRVVFDKLGLFDVRYKTYADWEFNMRWFNAKWIKKKYVPLVIALFNEAGFSSNLQDVNFFRDQAMLEKRYFTFIERYLSAYPYRPLHNRVARVLSLIDKLRHY</sequence>
<dbReference type="Proteomes" id="UP000305398">
    <property type="component" value="Chromosome"/>
</dbReference>
<protein>
    <submittedName>
        <fullName evidence="2">Glycosyltransferase</fullName>
    </submittedName>
</protein>
<feature type="domain" description="Glycosyltransferase 2-like" evidence="1">
    <location>
        <begin position="4"/>
        <end position="95"/>
    </location>
</feature>
<dbReference type="InterPro" id="IPR029044">
    <property type="entry name" value="Nucleotide-diphossugar_trans"/>
</dbReference>
<dbReference type="Pfam" id="PF00535">
    <property type="entry name" value="Glycos_transf_2"/>
    <property type="match status" value="1"/>
</dbReference>
<reference evidence="2 3" key="1">
    <citation type="submission" date="2019-06" db="EMBL/GenBank/DDBJ databases">
        <authorList>
            <person name="Srinivasan S."/>
        </authorList>
    </citation>
    <scope>NUCLEOTIDE SEQUENCE [LARGE SCALE GENOMIC DNA]</scope>
    <source>
        <strain evidence="2 3">17J68-5</strain>
    </source>
</reference>